<feature type="compositionally biased region" description="Basic and acidic residues" evidence="1">
    <location>
        <begin position="16"/>
        <end position="25"/>
    </location>
</feature>
<reference evidence="2 3" key="1">
    <citation type="submission" date="2021-04" db="EMBL/GenBank/DDBJ databases">
        <authorList>
            <person name="Vanwijnsberghe S."/>
        </authorList>
    </citation>
    <scope>NUCLEOTIDE SEQUENCE [LARGE SCALE GENOMIC DNA]</scope>
    <source>
        <strain evidence="2 3">LMG 32171</strain>
    </source>
</reference>
<sequence>MHASHDSGNPVNACDGDNHHGRDIVQNDGNPHAFASLAYSGAQSER</sequence>
<evidence type="ECO:0000313" key="3">
    <source>
        <dbReference type="Proteomes" id="UP000789752"/>
    </source>
</evidence>
<accession>A0ABM8U6R4</accession>
<dbReference type="EMBL" id="CAJQYY010000019">
    <property type="protein sequence ID" value="CAG4907368.1"/>
    <property type="molecule type" value="Genomic_DNA"/>
</dbReference>
<comment type="caution">
    <text evidence="2">The sequence shown here is derived from an EMBL/GenBank/DDBJ whole genome shotgun (WGS) entry which is preliminary data.</text>
</comment>
<name>A0ABM8U6R4_9BURK</name>
<evidence type="ECO:0000313" key="2">
    <source>
        <dbReference type="EMBL" id="CAG4907368.1"/>
    </source>
</evidence>
<organism evidence="2 3">
    <name type="scientific">Paraburkholderia gardini</name>
    <dbReference type="NCBI Taxonomy" id="2823469"/>
    <lineage>
        <taxon>Bacteria</taxon>
        <taxon>Pseudomonadati</taxon>
        <taxon>Pseudomonadota</taxon>
        <taxon>Betaproteobacteria</taxon>
        <taxon>Burkholderiales</taxon>
        <taxon>Burkholderiaceae</taxon>
        <taxon>Paraburkholderia</taxon>
    </lineage>
</organism>
<evidence type="ECO:0000256" key="1">
    <source>
        <dbReference type="SAM" id="MobiDB-lite"/>
    </source>
</evidence>
<feature type="region of interest" description="Disordered" evidence="1">
    <location>
        <begin position="1"/>
        <end position="32"/>
    </location>
</feature>
<dbReference type="Proteomes" id="UP000789752">
    <property type="component" value="Unassembled WGS sequence"/>
</dbReference>
<proteinExistence type="predicted"/>
<keyword evidence="3" id="KW-1185">Reference proteome</keyword>
<protein>
    <submittedName>
        <fullName evidence="2">Uncharacterized protein</fullName>
    </submittedName>
</protein>
<feature type="compositionally biased region" description="Polar residues" evidence="1">
    <location>
        <begin position="1"/>
        <end position="10"/>
    </location>
</feature>
<gene>
    <name evidence="2" type="ORF">R54767_03398</name>
</gene>